<accession>A0A7K3QRA8</accession>
<gene>
    <name evidence="1" type="ORF">G3I21_11845</name>
</gene>
<proteinExistence type="predicted"/>
<protein>
    <submittedName>
        <fullName evidence="1">Uncharacterized protein</fullName>
    </submittedName>
</protein>
<comment type="caution">
    <text evidence="1">The sequence shown here is derived from an EMBL/GenBank/DDBJ whole genome shotgun (WGS) entry which is preliminary data.</text>
</comment>
<reference evidence="1 2" key="1">
    <citation type="submission" date="2020-01" db="EMBL/GenBank/DDBJ databases">
        <title>Insect and environment-associated Actinomycetes.</title>
        <authorList>
            <person name="Currrie C."/>
            <person name="Chevrette M."/>
            <person name="Carlson C."/>
            <person name="Stubbendieck R."/>
            <person name="Wendt-Pienkowski E."/>
        </authorList>
    </citation>
    <scope>NUCLEOTIDE SEQUENCE [LARGE SCALE GENOMIC DNA]</scope>
    <source>
        <strain evidence="1 2">SID7754</strain>
    </source>
</reference>
<name>A0A7K3QRA8_9ACTN</name>
<organism evidence="1 2">
    <name type="scientific">Streptomyces bauhiniae</name>
    <dbReference type="NCBI Taxonomy" id="2340725"/>
    <lineage>
        <taxon>Bacteria</taxon>
        <taxon>Bacillati</taxon>
        <taxon>Actinomycetota</taxon>
        <taxon>Actinomycetes</taxon>
        <taxon>Kitasatosporales</taxon>
        <taxon>Streptomycetaceae</taxon>
        <taxon>Streptomyces</taxon>
    </lineage>
</organism>
<sequence length="141" mass="15729">MARADIIALLQEGRSDRYIATALRTSTKRVRRIRHDLELPEATRATTITLEQAWTARTVDASDGHLAWAGAYREGFPTLKHNGINHTARRIAFTIAHGREPIGRVLAGCGHATCVHPRHVTDQPMRNTLNTQYHQIFGDAA</sequence>
<dbReference type="AlphaFoldDB" id="A0A7K3QRA8"/>
<dbReference type="Proteomes" id="UP000470520">
    <property type="component" value="Unassembled WGS sequence"/>
</dbReference>
<evidence type="ECO:0000313" key="2">
    <source>
        <dbReference type="Proteomes" id="UP000470520"/>
    </source>
</evidence>
<evidence type="ECO:0000313" key="1">
    <source>
        <dbReference type="EMBL" id="NEB92402.1"/>
    </source>
</evidence>
<dbReference type="RefSeq" id="WP_164188202.1">
    <property type="nucleotide sequence ID" value="NZ_JAAGMR010000145.1"/>
</dbReference>
<dbReference type="EMBL" id="JAAGMR010000145">
    <property type="protein sequence ID" value="NEB92402.1"/>
    <property type="molecule type" value="Genomic_DNA"/>
</dbReference>